<gene>
    <name evidence="2" type="ORF">Fmac_009354</name>
</gene>
<dbReference type="Proteomes" id="UP001603857">
    <property type="component" value="Unassembled WGS sequence"/>
</dbReference>
<name>A0ABD1N037_9FABA</name>
<keyword evidence="3" id="KW-1185">Reference proteome</keyword>
<feature type="compositionally biased region" description="Low complexity" evidence="1">
    <location>
        <begin position="96"/>
        <end position="109"/>
    </location>
</feature>
<dbReference type="AlphaFoldDB" id="A0ABD1N037"/>
<reference evidence="2 3" key="1">
    <citation type="submission" date="2024-08" db="EMBL/GenBank/DDBJ databases">
        <title>Insights into the chromosomal genome structure of Flemingia macrophylla.</title>
        <authorList>
            <person name="Ding Y."/>
            <person name="Zhao Y."/>
            <person name="Bi W."/>
            <person name="Wu M."/>
            <person name="Zhao G."/>
            <person name="Gong Y."/>
            <person name="Li W."/>
            <person name="Zhang P."/>
        </authorList>
    </citation>
    <scope>NUCLEOTIDE SEQUENCE [LARGE SCALE GENOMIC DNA]</scope>
    <source>
        <strain evidence="2">DYQJB</strain>
        <tissue evidence="2">Leaf</tissue>
    </source>
</reference>
<feature type="region of interest" description="Disordered" evidence="1">
    <location>
        <begin position="1"/>
        <end position="109"/>
    </location>
</feature>
<organism evidence="2 3">
    <name type="scientific">Flemingia macrophylla</name>
    <dbReference type="NCBI Taxonomy" id="520843"/>
    <lineage>
        <taxon>Eukaryota</taxon>
        <taxon>Viridiplantae</taxon>
        <taxon>Streptophyta</taxon>
        <taxon>Embryophyta</taxon>
        <taxon>Tracheophyta</taxon>
        <taxon>Spermatophyta</taxon>
        <taxon>Magnoliopsida</taxon>
        <taxon>eudicotyledons</taxon>
        <taxon>Gunneridae</taxon>
        <taxon>Pentapetalae</taxon>
        <taxon>rosids</taxon>
        <taxon>fabids</taxon>
        <taxon>Fabales</taxon>
        <taxon>Fabaceae</taxon>
        <taxon>Papilionoideae</taxon>
        <taxon>50 kb inversion clade</taxon>
        <taxon>NPAAA clade</taxon>
        <taxon>indigoferoid/millettioid clade</taxon>
        <taxon>Phaseoleae</taxon>
        <taxon>Flemingia</taxon>
    </lineage>
</organism>
<protein>
    <submittedName>
        <fullName evidence="2">Uncharacterized protein</fullName>
    </submittedName>
</protein>
<feature type="compositionally biased region" description="Pro residues" evidence="1">
    <location>
        <begin position="24"/>
        <end position="33"/>
    </location>
</feature>
<dbReference type="EMBL" id="JBGMDY010000003">
    <property type="protein sequence ID" value="KAL2341414.1"/>
    <property type="molecule type" value="Genomic_DNA"/>
</dbReference>
<feature type="compositionally biased region" description="Pro residues" evidence="1">
    <location>
        <begin position="85"/>
        <end position="95"/>
    </location>
</feature>
<evidence type="ECO:0000313" key="2">
    <source>
        <dbReference type="EMBL" id="KAL2341414.1"/>
    </source>
</evidence>
<comment type="caution">
    <text evidence="2">The sequence shown here is derived from an EMBL/GenBank/DDBJ whole genome shotgun (WGS) entry which is preliminary data.</text>
</comment>
<evidence type="ECO:0000313" key="3">
    <source>
        <dbReference type="Proteomes" id="UP001603857"/>
    </source>
</evidence>
<proteinExistence type="predicted"/>
<accession>A0ABD1N037</accession>
<evidence type="ECO:0000256" key="1">
    <source>
        <dbReference type="SAM" id="MobiDB-lite"/>
    </source>
</evidence>
<sequence length="159" mass="17010">MTSAPTSIPRFVNPNPSLHHQPRDPQPQPPPPPRDARPPHLHPQASRRPVPASTPSPVSHPRLHPHHREPPSPPPSRPQAIPASTPTPPPEPHPLPLTAHPLISSSTPVSPLLPPLPCASPLLLPPSPAVRAPLSLPYPVLAPSFLLRPAQLSFSLTHP</sequence>